<comment type="function">
    <text evidence="6">Transcriptional repressor that regulates multiple aspects of plant growth and development.</text>
</comment>
<dbReference type="InterPro" id="IPR006458">
    <property type="entry name" value="Ovate_C"/>
</dbReference>
<evidence type="ECO:0000256" key="7">
    <source>
        <dbReference type="SAM" id="MobiDB-lite"/>
    </source>
</evidence>
<keyword evidence="5 6" id="KW-0539">Nucleus</keyword>
<name>A0A9Q0K6Y0_9MAGN</name>
<keyword evidence="4 6" id="KW-0804">Transcription</keyword>
<evidence type="ECO:0000313" key="9">
    <source>
        <dbReference type="EMBL" id="KAJ4964233.1"/>
    </source>
</evidence>
<accession>A0A9Q0K6Y0</accession>
<feature type="region of interest" description="Disordered" evidence="7">
    <location>
        <begin position="165"/>
        <end position="186"/>
    </location>
</feature>
<evidence type="ECO:0000256" key="5">
    <source>
        <dbReference type="ARBA" id="ARBA00023242"/>
    </source>
</evidence>
<sequence>MAKRLKLRIFRLIPSFQFCRSKDPSALPPDPQSIFFRLSPTTTTTTTTKIDIPANIPDPPPPNYKPYHSFSSAFISRSGKQQVTSSDDNHESADYKWNQDDKWHVIARVQNDSPQPRRKIYNSSISSVTDDREETETLVSSSRSITTDDCSSDFNLHRSRLKKKKKKKYQSRRVRRVKRKGAEKRTETPARLSVFQRLIQCTIDEKVRESFAIIKRSEDPYEDFKRSMLEMIVEKQMFNARDLEQLLHCFLSLNSPQHHETIVAAFSEIWEILFCKSTETSSQS</sequence>
<dbReference type="InterPro" id="IPR038933">
    <property type="entry name" value="Ovate"/>
</dbReference>
<comment type="subcellular location">
    <subcellularLocation>
        <location evidence="1 6">Nucleus</location>
    </subcellularLocation>
</comment>
<evidence type="ECO:0000256" key="4">
    <source>
        <dbReference type="ARBA" id="ARBA00023163"/>
    </source>
</evidence>
<feature type="compositionally biased region" description="Polar residues" evidence="7">
    <location>
        <begin position="137"/>
        <end position="149"/>
    </location>
</feature>
<keyword evidence="2 6" id="KW-0678">Repressor</keyword>
<evidence type="ECO:0000256" key="2">
    <source>
        <dbReference type="ARBA" id="ARBA00022491"/>
    </source>
</evidence>
<reference evidence="9" key="1">
    <citation type="journal article" date="2023" name="Plant J.">
        <title>The genome of the king protea, Protea cynaroides.</title>
        <authorList>
            <person name="Chang J."/>
            <person name="Duong T.A."/>
            <person name="Schoeman C."/>
            <person name="Ma X."/>
            <person name="Roodt D."/>
            <person name="Barker N."/>
            <person name="Li Z."/>
            <person name="Van de Peer Y."/>
            <person name="Mizrachi E."/>
        </authorList>
    </citation>
    <scope>NUCLEOTIDE SEQUENCE</scope>
    <source>
        <tissue evidence="9">Young leaves</tissue>
    </source>
</reference>
<dbReference type="GO" id="GO:0045892">
    <property type="term" value="P:negative regulation of DNA-templated transcription"/>
    <property type="evidence" value="ECO:0007669"/>
    <property type="project" value="UniProtKB-UniRule"/>
</dbReference>
<dbReference type="AlphaFoldDB" id="A0A9Q0K6Y0"/>
<dbReference type="PANTHER" id="PTHR33057">
    <property type="entry name" value="TRANSCRIPTION REPRESSOR OFP7-RELATED"/>
    <property type="match status" value="1"/>
</dbReference>
<comment type="caution">
    <text evidence="9">The sequence shown here is derived from an EMBL/GenBank/DDBJ whole genome shotgun (WGS) entry which is preliminary data.</text>
</comment>
<dbReference type="GO" id="GO:0005634">
    <property type="term" value="C:nucleus"/>
    <property type="evidence" value="ECO:0007669"/>
    <property type="project" value="UniProtKB-SubCell"/>
</dbReference>
<feature type="compositionally biased region" description="Basic residues" evidence="7">
    <location>
        <begin position="165"/>
        <end position="182"/>
    </location>
</feature>
<evidence type="ECO:0000256" key="6">
    <source>
        <dbReference type="RuleBase" id="RU367028"/>
    </source>
</evidence>
<proteinExistence type="predicted"/>
<evidence type="ECO:0000256" key="1">
    <source>
        <dbReference type="ARBA" id="ARBA00004123"/>
    </source>
</evidence>
<evidence type="ECO:0000313" key="10">
    <source>
        <dbReference type="Proteomes" id="UP001141806"/>
    </source>
</evidence>
<gene>
    <name evidence="9" type="ORF">NE237_024172</name>
</gene>
<keyword evidence="3 6" id="KW-0805">Transcription regulation</keyword>
<dbReference type="PROSITE" id="PS51754">
    <property type="entry name" value="OVATE"/>
    <property type="match status" value="1"/>
</dbReference>
<feature type="domain" description="OVATE" evidence="8">
    <location>
        <begin position="213"/>
        <end position="272"/>
    </location>
</feature>
<evidence type="ECO:0000259" key="8">
    <source>
        <dbReference type="PROSITE" id="PS51754"/>
    </source>
</evidence>
<evidence type="ECO:0000256" key="3">
    <source>
        <dbReference type="ARBA" id="ARBA00023015"/>
    </source>
</evidence>
<dbReference type="Pfam" id="PF04844">
    <property type="entry name" value="Ovate"/>
    <property type="match status" value="1"/>
</dbReference>
<dbReference type="Proteomes" id="UP001141806">
    <property type="component" value="Unassembled WGS sequence"/>
</dbReference>
<dbReference type="PANTHER" id="PTHR33057:SF224">
    <property type="entry name" value="TRANSCRIPTION REPRESSOR"/>
    <property type="match status" value="1"/>
</dbReference>
<dbReference type="NCBIfam" id="TIGR01568">
    <property type="entry name" value="A_thal_3678"/>
    <property type="match status" value="1"/>
</dbReference>
<organism evidence="9 10">
    <name type="scientific">Protea cynaroides</name>
    <dbReference type="NCBI Taxonomy" id="273540"/>
    <lineage>
        <taxon>Eukaryota</taxon>
        <taxon>Viridiplantae</taxon>
        <taxon>Streptophyta</taxon>
        <taxon>Embryophyta</taxon>
        <taxon>Tracheophyta</taxon>
        <taxon>Spermatophyta</taxon>
        <taxon>Magnoliopsida</taxon>
        <taxon>Proteales</taxon>
        <taxon>Proteaceae</taxon>
        <taxon>Protea</taxon>
    </lineage>
</organism>
<keyword evidence="10" id="KW-1185">Reference proteome</keyword>
<dbReference type="EMBL" id="JAMYWD010000008">
    <property type="protein sequence ID" value="KAJ4964233.1"/>
    <property type="molecule type" value="Genomic_DNA"/>
</dbReference>
<feature type="region of interest" description="Disordered" evidence="7">
    <location>
        <begin position="110"/>
        <end position="149"/>
    </location>
</feature>
<dbReference type="OrthoDB" id="1928390at2759"/>
<protein>
    <recommendedName>
        <fullName evidence="6">Transcription repressor</fullName>
    </recommendedName>
    <alternativeName>
        <fullName evidence="6">Ovate family protein</fullName>
    </alternativeName>
</protein>